<dbReference type="EMBL" id="MCFG01000018">
    <property type="protein sequence ID" value="ORX86656.1"/>
    <property type="molecule type" value="Genomic_DNA"/>
</dbReference>
<comment type="caution">
    <text evidence="2">The sequence shown here is derived from an EMBL/GenBank/DDBJ whole genome shotgun (WGS) entry which is preliminary data.</text>
</comment>
<accession>A0A1Y1XMB5</accession>
<gene>
    <name evidence="2" type="ORF">BCR32DRAFT_240800</name>
</gene>
<reference evidence="2 3" key="1">
    <citation type="submission" date="2016-08" db="EMBL/GenBank/DDBJ databases">
        <title>A Parts List for Fungal Cellulosomes Revealed by Comparative Genomics.</title>
        <authorList>
            <consortium name="DOE Joint Genome Institute"/>
            <person name="Haitjema C.H."/>
            <person name="Gilmore S.P."/>
            <person name="Henske J.K."/>
            <person name="Solomon K.V."/>
            <person name="De Groot R."/>
            <person name="Kuo A."/>
            <person name="Mondo S.J."/>
            <person name="Salamov A.A."/>
            <person name="Labutti K."/>
            <person name="Zhao Z."/>
            <person name="Chiniquy J."/>
            <person name="Barry K."/>
            <person name="Brewer H.M."/>
            <person name="Purvine S.O."/>
            <person name="Wright A.T."/>
            <person name="Boxma B."/>
            <person name="Van Alen T."/>
            <person name="Hackstein J.H."/>
            <person name="Baker S.E."/>
            <person name="Grigoriev I.V."/>
            <person name="O'Malley M.A."/>
        </authorList>
    </citation>
    <scope>NUCLEOTIDE SEQUENCE [LARGE SCALE GENOMIC DNA]</scope>
    <source>
        <strain evidence="2 3">S4</strain>
    </source>
</reference>
<evidence type="ECO:0000256" key="1">
    <source>
        <dbReference type="SAM" id="MobiDB-lite"/>
    </source>
</evidence>
<evidence type="ECO:0000313" key="3">
    <source>
        <dbReference type="Proteomes" id="UP000193944"/>
    </source>
</evidence>
<feature type="compositionally biased region" description="Basic residues" evidence="1">
    <location>
        <begin position="22"/>
        <end position="44"/>
    </location>
</feature>
<dbReference type="Proteomes" id="UP000193944">
    <property type="component" value="Unassembled WGS sequence"/>
</dbReference>
<name>A0A1Y1XMB5_9FUNG</name>
<protein>
    <submittedName>
        <fullName evidence="2">Uncharacterized protein</fullName>
    </submittedName>
</protein>
<evidence type="ECO:0000313" key="2">
    <source>
        <dbReference type="EMBL" id="ORX86656.1"/>
    </source>
</evidence>
<keyword evidence="3" id="KW-1185">Reference proteome</keyword>
<proteinExistence type="predicted"/>
<dbReference type="AlphaFoldDB" id="A0A1Y1XMB5"/>
<reference evidence="2 3" key="2">
    <citation type="submission" date="2016-08" db="EMBL/GenBank/DDBJ databases">
        <title>Pervasive Adenine N6-methylation of Active Genes in Fungi.</title>
        <authorList>
            <consortium name="DOE Joint Genome Institute"/>
            <person name="Mondo S.J."/>
            <person name="Dannebaum R.O."/>
            <person name="Kuo R.C."/>
            <person name="Labutti K."/>
            <person name="Haridas S."/>
            <person name="Kuo A."/>
            <person name="Salamov A."/>
            <person name="Ahrendt S.R."/>
            <person name="Lipzen A."/>
            <person name="Sullivan W."/>
            <person name="Andreopoulos W.B."/>
            <person name="Clum A."/>
            <person name="Lindquist E."/>
            <person name="Daum C."/>
            <person name="Ramamoorthy G.K."/>
            <person name="Gryganskyi A."/>
            <person name="Culley D."/>
            <person name="Magnuson J.K."/>
            <person name="James T.Y."/>
            <person name="O'Malley M.A."/>
            <person name="Stajich J.E."/>
            <person name="Spatafora J.W."/>
            <person name="Visel A."/>
            <person name="Grigoriev I.V."/>
        </authorList>
    </citation>
    <scope>NUCLEOTIDE SEQUENCE [LARGE SCALE GENOMIC DNA]</scope>
    <source>
        <strain evidence="2 3">S4</strain>
    </source>
</reference>
<dbReference type="OrthoDB" id="2153258at2759"/>
<sequence length="185" mass="21570">MNENDLNVVASFTKRVEDLHSGKKRSHRIRRIRHRAQKRSRKNKSSLQKQNLEIVEQTIEQKPIEVIEDISVTENNISKTELVIPPIPKVESINKTNIEKTDVVKEKSMKIEKKINELSKVRNSLPLVDLCRDRRRRISSIKRSSTENITRNDIAKALKPNYSVQKTALKQSFMPTWAKFSLSWV</sequence>
<feature type="region of interest" description="Disordered" evidence="1">
    <location>
        <begin position="19"/>
        <end position="49"/>
    </location>
</feature>
<organism evidence="2 3">
    <name type="scientific">Anaeromyces robustus</name>
    <dbReference type="NCBI Taxonomy" id="1754192"/>
    <lineage>
        <taxon>Eukaryota</taxon>
        <taxon>Fungi</taxon>
        <taxon>Fungi incertae sedis</taxon>
        <taxon>Chytridiomycota</taxon>
        <taxon>Chytridiomycota incertae sedis</taxon>
        <taxon>Neocallimastigomycetes</taxon>
        <taxon>Neocallimastigales</taxon>
        <taxon>Neocallimastigaceae</taxon>
        <taxon>Anaeromyces</taxon>
    </lineage>
</organism>